<dbReference type="InterPro" id="IPR002182">
    <property type="entry name" value="NB-ARC"/>
</dbReference>
<proteinExistence type="inferred from homology"/>
<dbReference type="EMBL" id="LWDX02043737">
    <property type="protein sequence ID" value="OEL23024.1"/>
    <property type="molecule type" value="Genomic_DNA"/>
</dbReference>
<feature type="domain" description="Disease resistance N-terminal" evidence="7">
    <location>
        <begin position="6"/>
        <end position="49"/>
    </location>
</feature>
<evidence type="ECO:0000259" key="6">
    <source>
        <dbReference type="Pfam" id="PF00931"/>
    </source>
</evidence>
<dbReference type="OrthoDB" id="690251at2759"/>
<gene>
    <name evidence="8" type="ORF">BAE44_0015957</name>
</gene>
<dbReference type="GO" id="GO:0006952">
    <property type="term" value="P:defense response"/>
    <property type="evidence" value="ECO:0007669"/>
    <property type="project" value="UniProtKB-KW"/>
</dbReference>
<evidence type="ECO:0000313" key="9">
    <source>
        <dbReference type="Proteomes" id="UP000095767"/>
    </source>
</evidence>
<dbReference type="STRING" id="888268.A0A1E5VDD9"/>
<keyword evidence="4" id="KW-0547">Nucleotide-binding</keyword>
<accession>A0A1E5VDD9</accession>
<evidence type="ECO:0000259" key="7">
    <source>
        <dbReference type="Pfam" id="PF18052"/>
    </source>
</evidence>
<keyword evidence="9" id="KW-1185">Reference proteome</keyword>
<sequence>MHLALRKVADVPLDQLDEQVAHWGREVRELSYDMEDAVDAFMVRVKGDPEPARGGLKSRAQEFLKKRALLFGKGKALHQIAGAIGDAQSLAKHLGELRQKYEGLKLQTVSIVGFGGLGKTTLAKAGYDRVKEQFDCGAFVSVSRNPDITRIFKTMLYDLDENKYADINEAVRDQKQLTDQLRGFLQDKRYAFLFNYNIRCRVQTACQQHILQK</sequence>
<dbReference type="AlphaFoldDB" id="A0A1E5VDD9"/>
<dbReference type="InterPro" id="IPR027417">
    <property type="entry name" value="P-loop_NTPase"/>
</dbReference>
<dbReference type="PANTHER" id="PTHR19338:SF21">
    <property type="entry name" value="OS10G0124400 PROTEIN"/>
    <property type="match status" value="1"/>
</dbReference>
<organism evidence="8 9">
    <name type="scientific">Dichanthelium oligosanthes</name>
    <dbReference type="NCBI Taxonomy" id="888268"/>
    <lineage>
        <taxon>Eukaryota</taxon>
        <taxon>Viridiplantae</taxon>
        <taxon>Streptophyta</taxon>
        <taxon>Embryophyta</taxon>
        <taxon>Tracheophyta</taxon>
        <taxon>Spermatophyta</taxon>
        <taxon>Magnoliopsida</taxon>
        <taxon>Liliopsida</taxon>
        <taxon>Poales</taxon>
        <taxon>Poaceae</taxon>
        <taxon>PACMAD clade</taxon>
        <taxon>Panicoideae</taxon>
        <taxon>Panicodae</taxon>
        <taxon>Paniceae</taxon>
        <taxon>Dichantheliinae</taxon>
        <taxon>Dichanthelium</taxon>
    </lineage>
</organism>
<feature type="domain" description="NB-ARC" evidence="6">
    <location>
        <begin position="100"/>
        <end position="194"/>
    </location>
</feature>
<dbReference type="PANTHER" id="PTHR19338">
    <property type="entry name" value="TRANSLOCASE OF INNER MITOCHONDRIAL MEMBRANE 13 HOMOLOG"/>
    <property type="match status" value="1"/>
</dbReference>
<comment type="caution">
    <text evidence="8">The sequence shown here is derived from an EMBL/GenBank/DDBJ whole genome shotgun (WGS) entry which is preliminary data.</text>
</comment>
<protein>
    <recommendedName>
        <fullName evidence="10">NB-ARC domain-containing protein</fullName>
    </recommendedName>
</protein>
<evidence type="ECO:0000256" key="1">
    <source>
        <dbReference type="ARBA" id="ARBA00008894"/>
    </source>
</evidence>
<dbReference type="InterPro" id="IPR041118">
    <property type="entry name" value="Rx_N"/>
</dbReference>
<dbReference type="Pfam" id="PF00931">
    <property type="entry name" value="NB-ARC"/>
    <property type="match status" value="1"/>
</dbReference>
<reference evidence="8 9" key="1">
    <citation type="submission" date="2016-09" db="EMBL/GenBank/DDBJ databases">
        <title>The draft genome of Dichanthelium oligosanthes: A C3 panicoid grass species.</title>
        <authorList>
            <person name="Studer A.J."/>
            <person name="Schnable J.C."/>
            <person name="Brutnell T.P."/>
        </authorList>
    </citation>
    <scope>NUCLEOTIDE SEQUENCE [LARGE SCALE GENOMIC DNA]</scope>
    <source>
        <strain evidence="9">cv. Kellogg 1175</strain>
        <tissue evidence="8">Leaf</tissue>
    </source>
</reference>
<name>A0A1E5VDD9_9POAL</name>
<dbReference type="Proteomes" id="UP000095767">
    <property type="component" value="Unassembled WGS sequence"/>
</dbReference>
<dbReference type="GO" id="GO:0043531">
    <property type="term" value="F:ADP binding"/>
    <property type="evidence" value="ECO:0007669"/>
    <property type="project" value="InterPro"/>
</dbReference>
<evidence type="ECO:0000313" key="8">
    <source>
        <dbReference type="EMBL" id="OEL23024.1"/>
    </source>
</evidence>
<evidence type="ECO:0000256" key="5">
    <source>
        <dbReference type="ARBA" id="ARBA00022821"/>
    </source>
</evidence>
<dbReference type="Pfam" id="PF18052">
    <property type="entry name" value="Rx_N"/>
    <property type="match status" value="1"/>
</dbReference>
<evidence type="ECO:0000256" key="4">
    <source>
        <dbReference type="ARBA" id="ARBA00022741"/>
    </source>
</evidence>
<evidence type="ECO:0000256" key="3">
    <source>
        <dbReference type="ARBA" id="ARBA00022737"/>
    </source>
</evidence>
<keyword evidence="3" id="KW-0677">Repeat</keyword>
<evidence type="ECO:0000256" key="2">
    <source>
        <dbReference type="ARBA" id="ARBA00022614"/>
    </source>
</evidence>
<evidence type="ECO:0008006" key="10">
    <source>
        <dbReference type="Google" id="ProtNLM"/>
    </source>
</evidence>
<dbReference type="Gene3D" id="3.40.50.300">
    <property type="entry name" value="P-loop containing nucleotide triphosphate hydrolases"/>
    <property type="match status" value="1"/>
</dbReference>
<keyword evidence="2" id="KW-0433">Leucine-rich repeat</keyword>
<keyword evidence="5" id="KW-0611">Plant defense</keyword>
<comment type="similarity">
    <text evidence="1">Belongs to the disease resistance NB-LRR family.</text>
</comment>
<dbReference type="SUPFAM" id="SSF52540">
    <property type="entry name" value="P-loop containing nucleoside triphosphate hydrolases"/>
    <property type="match status" value="1"/>
</dbReference>
<dbReference type="Gene3D" id="1.20.5.4130">
    <property type="match status" value="1"/>
</dbReference>